<dbReference type="InterPro" id="IPR029281">
    <property type="entry name" value="FAM194_C"/>
</dbReference>
<accession>A0ABM4SB89</accession>
<keyword evidence="2" id="KW-1185">Reference proteome</keyword>
<dbReference type="RefSeq" id="XP_070645072.1">
    <property type="nucleotide sequence ID" value="XM_070788971.1"/>
</dbReference>
<dbReference type="Pfam" id="PF14977">
    <property type="entry name" value="FAM194"/>
    <property type="match status" value="1"/>
</dbReference>
<evidence type="ECO:0000313" key="2">
    <source>
        <dbReference type="Proteomes" id="UP001652663"/>
    </source>
</evidence>
<proteinExistence type="predicted"/>
<dbReference type="PANTHER" id="PTHR23093">
    <property type="entry name" value="SIMILAR TO CHROMOSOME 3 OPEN READING FRAME 20"/>
    <property type="match status" value="1"/>
</dbReference>
<sequence length="477" mass="54907">MYTNIFSDLPNQVILGTFTPFGCGSISSPKSQVISMMFNQDGGMMLSKKGTTVREWIWPSKGKLDDPVEIWVNKFITVKISGRFAITLIYKWHPQSISLSLAPVKCKPFPPQLPEASLHDVNTMSEEARKLFKAYKVKCKQMKCITQNKDPSSLTDSVDIATFDPVMDISPMSDVVAIIKLRGLQTKAKHILLQWLDHYRFALGIETRHICKMPKFPQKVVRRRISTAKFPLKQSTKESNENKEYLRYQNTFLKLKGMFKPLPLRQIQKTPASSPPVRLPLPIENKDAWFASQLVCPVVLRWALCGNERNKCHCSTCRIPEVTDLEYDHLIFDQLSSVDQIIIVYVFSAKKKDRTMREMAKLYTKLNRHRSMPCVQCHSDAFRLMKYNVITASKFTSSKSPLLVQRHNVIPGIFLMYIRGKLLFANFIFNGYGTSAKDLQKQTVKTRSDYHMGYFLPNDFRIRAQPTSCFENEDTFL</sequence>
<reference evidence="3" key="1">
    <citation type="submission" date="2025-08" db="UniProtKB">
        <authorList>
            <consortium name="RefSeq"/>
        </authorList>
    </citation>
    <scope>IDENTIFICATION</scope>
    <source>
        <tissue evidence="3">Blood</tissue>
    </source>
</reference>
<feature type="domain" description="FAM194 C-terminal" evidence="1">
    <location>
        <begin position="3"/>
        <end position="132"/>
    </location>
</feature>
<dbReference type="PANTHER" id="PTHR23093:SF16">
    <property type="entry name" value="FAM194 C-TERMINAL DOMAIN-CONTAINING PROTEIN"/>
    <property type="match status" value="1"/>
</dbReference>
<organism evidence="2 3">
    <name type="scientific">Bos indicus</name>
    <name type="common">Zebu</name>
    <dbReference type="NCBI Taxonomy" id="9915"/>
    <lineage>
        <taxon>Eukaryota</taxon>
        <taxon>Metazoa</taxon>
        <taxon>Chordata</taxon>
        <taxon>Craniata</taxon>
        <taxon>Vertebrata</taxon>
        <taxon>Euteleostomi</taxon>
        <taxon>Mammalia</taxon>
        <taxon>Eutheria</taxon>
        <taxon>Laurasiatheria</taxon>
        <taxon>Artiodactyla</taxon>
        <taxon>Ruminantia</taxon>
        <taxon>Pecora</taxon>
        <taxon>Bovidae</taxon>
        <taxon>Bovinae</taxon>
        <taxon>Bos</taxon>
    </lineage>
</organism>
<gene>
    <name evidence="3" type="primary">LOC139183069</name>
</gene>
<evidence type="ECO:0000259" key="1">
    <source>
        <dbReference type="Pfam" id="PF14977"/>
    </source>
</evidence>
<name>A0ABM4SB89_BOSIN</name>
<dbReference type="GeneID" id="139183069"/>
<protein>
    <submittedName>
        <fullName evidence="3">Uncharacterized protein C3orf20 homolog</fullName>
    </submittedName>
</protein>
<evidence type="ECO:0000313" key="3">
    <source>
        <dbReference type="RefSeq" id="XP_070645072.1"/>
    </source>
</evidence>
<dbReference type="Proteomes" id="UP001652663">
    <property type="component" value="Chromosome 5"/>
</dbReference>